<comment type="caution">
    <text evidence="1">The sequence shown here is derived from an EMBL/GenBank/DDBJ whole genome shotgun (WGS) entry which is preliminary data.</text>
</comment>
<dbReference type="EMBL" id="SWJQ01000018">
    <property type="protein sequence ID" value="TRZ26045.1"/>
    <property type="molecule type" value="Genomic_DNA"/>
</dbReference>
<sequence length="143" mass="16467">MKFNKSRGMVLHLERNNPMYQHRLGADLLESSSVKKDLGVLVDNKRYVRQQCVLVAKKANEILGCIKKSTVSRSRGVILPLYSVLVRSIWSAVSSSGLLRTRKTRNSWAESNRKSAKMFRGQEHLSYKERQKELGLFNQEKED</sequence>
<reference evidence="1" key="1">
    <citation type="submission" date="2019-04" db="EMBL/GenBank/DDBJ databases">
        <title>Genome assembly of Zosterops borbonicus 15179.</title>
        <authorList>
            <person name="Leroy T."/>
            <person name="Anselmetti Y."/>
            <person name="Tilak M.-K."/>
            <person name="Nabholz B."/>
        </authorList>
    </citation>
    <scope>NUCLEOTIDE SEQUENCE</scope>
    <source>
        <strain evidence="1">HGM_15179</strain>
        <tissue evidence="1">Muscle</tissue>
    </source>
</reference>
<keyword evidence="2" id="KW-1185">Reference proteome</keyword>
<dbReference type="Proteomes" id="UP000796761">
    <property type="component" value="Unassembled WGS sequence"/>
</dbReference>
<protein>
    <submittedName>
        <fullName evidence="1">Uncharacterized protein</fullName>
    </submittedName>
</protein>
<evidence type="ECO:0000313" key="2">
    <source>
        <dbReference type="Proteomes" id="UP000796761"/>
    </source>
</evidence>
<dbReference type="PANTHER" id="PTHR33332">
    <property type="entry name" value="REVERSE TRANSCRIPTASE DOMAIN-CONTAINING PROTEIN"/>
    <property type="match status" value="1"/>
</dbReference>
<proteinExistence type="predicted"/>
<name>A0A8K1LT98_9PASS</name>
<dbReference type="AlphaFoldDB" id="A0A8K1LT98"/>
<organism evidence="1 2">
    <name type="scientific">Zosterops borbonicus</name>
    <dbReference type="NCBI Taxonomy" id="364589"/>
    <lineage>
        <taxon>Eukaryota</taxon>
        <taxon>Metazoa</taxon>
        <taxon>Chordata</taxon>
        <taxon>Craniata</taxon>
        <taxon>Vertebrata</taxon>
        <taxon>Euteleostomi</taxon>
        <taxon>Archelosauria</taxon>
        <taxon>Archosauria</taxon>
        <taxon>Dinosauria</taxon>
        <taxon>Saurischia</taxon>
        <taxon>Theropoda</taxon>
        <taxon>Coelurosauria</taxon>
        <taxon>Aves</taxon>
        <taxon>Neognathae</taxon>
        <taxon>Neoaves</taxon>
        <taxon>Telluraves</taxon>
        <taxon>Australaves</taxon>
        <taxon>Passeriformes</taxon>
        <taxon>Sylvioidea</taxon>
        <taxon>Zosteropidae</taxon>
        <taxon>Zosterops</taxon>
    </lineage>
</organism>
<evidence type="ECO:0000313" key="1">
    <source>
        <dbReference type="EMBL" id="TRZ26045.1"/>
    </source>
</evidence>
<dbReference type="OrthoDB" id="276744at2759"/>
<gene>
    <name evidence="1" type="ORF">HGM15179_001068</name>
</gene>
<accession>A0A8K1LT98</accession>